<evidence type="ECO:0000313" key="3">
    <source>
        <dbReference type="Proteomes" id="UP000229612"/>
    </source>
</evidence>
<gene>
    <name evidence="2" type="ORF">COU14_00115</name>
</gene>
<comment type="caution">
    <text evidence="2">The sequence shown here is derived from an EMBL/GenBank/DDBJ whole genome shotgun (WGS) entry which is preliminary data.</text>
</comment>
<protein>
    <recommendedName>
        <fullName evidence="4">Tetratricopeptide repeat-like domain-containing protein</fullName>
    </recommendedName>
</protein>
<name>A0A2H0UIJ3_9BACT</name>
<feature type="transmembrane region" description="Helical" evidence="1">
    <location>
        <begin position="5"/>
        <end position="28"/>
    </location>
</feature>
<proteinExistence type="predicted"/>
<keyword evidence="1" id="KW-1133">Transmembrane helix</keyword>
<evidence type="ECO:0000256" key="1">
    <source>
        <dbReference type="SAM" id="Phobius"/>
    </source>
</evidence>
<dbReference type="AlphaFoldDB" id="A0A2H0UIJ3"/>
<dbReference type="Proteomes" id="UP000229612">
    <property type="component" value="Unassembled WGS sequence"/>
</dbReference>
<sequence>MLNRLIKLIALGVIVVLALILGFVYIFISEKEVTPEAETRTGINRLVLEQGYNPEFQRAIGLSKLGRYDEAISEFDKAGQNAQGGEEASYVQYMRARALENIDVFSAIEEYKNIIANPEYPSGQKAYAAIRLPLVLSRESDATVKAAILKGEPYNTFSSEDGLTMYKNFYEFARSFGVTGLGEFGIARWQAKQLVEGSEALTEVEQQALRNSIDQLLAEGNEYIELNRLDIVNADFIPVVLREKARAYGSFAQSGDENAIALYDNLFEEAIVANLIGYGDGAVRFDYVVYGFLIDGSASFDKTQRHLDALITGINKYPGMLRYFKAEKNNLYNVKALMVDIANANPTFRQFLITEAEWTEADF</sequence>
<dbReference type="Gene3D" id="1.25.40.10">
    <property type="entry name" value="Tetratricopeptide repeat domain"/>
    <property type="match status" value="1"/>
</dbReference>
<evidence type="ECO:0008006" key="4">
    <source>
        <dbReference type="Google" id="ProtNLM"/>
    </source>
</evidence>
<accession>A0A2H0UIJ3</accession>
<evidence type="ECO:0000313" key="2">
    <source>
        <dbReference type="EMBL" id="PIR86219.1"/>
    </source>
</evidence>
<dbReference type="InterPro" id="IPR011990">
    <property type="entry name" value="TPR-like_helical_dom_sf"/>
</dbReference>
<keyword evidence="1" id="KW-0812">Transmembrane</keyword>
<reference evidence="3" key="1">
    <citation type="submission" date="2017-09" db="EMBL/GenBank/DDBJ databases">
        <title>Depth-based differentiation of microbial function through sediment-hosted aquifers and enrichment of novel symbionts in the deep terrestrial subsurface.</title>
        <authorList>
            <person name="Probst A.J."/>
            <person name="Ladd B."/>
            <person name="Jarett J.K."/>
            <person name="Geller-Mcgrath D.E."/>
            <person name="Sieber C.M.K."/>
            <person name="Emerson J.B."/>
            <person name="Anantharaman K."/>
            <person name="Thomas B.C."/>
            <person name="Malmstrom R."/>
            <person name="Stieglmeier M."/>
            <person name="Klingl A."/>
            <person name="Woyke T."/>
            <person name="Ryan C.M."/>
            <person name="Banfield J.F."/>
        </authorList>
    </citation>
    <scope>NUCLEOTIDE SEQUENCE [LARGE SCALE GENOMIC DNA]</scope>
</reference>
<dbReference type="EMBL" id="PFBG01000002">
    <property type="protein sequence ID" value="PIR86219.1"/>
    <property type="molecule type" value="Genomic_DNA"/>
</dbReference>
<organism evidence="2 3">
    <name type="scientific">Candidatus Kaiserbacteria bacterium CG10_big_fil_rev_8_21_14_0_10_44_10</name>
    <dbReference type="NCBI Taxonomy" id="1974606"/>
    <lineage>
        <taxon>Bacteria</taxon>
        <taxon>Candidatus Kaiseribacteriota</taxon>
    </lineage>
</organism>
<keyword evidence="1" id="KW-0472">Membrane</keyword>